<dbReference type="PANTHER" id="PTHR15317:SF1">
    <property type="entry name" value="T-CELL SURFACE PROTEIN TACTILE"/>
    <property type="match status" value="1"/>
</dbReference>
<dbReference type="AlphaFoldDB" id="A0A452G1F3"/>
<reference evidence="4" key="2">
    <citation type="submission" date="2025-08" db="UniProtKB">
        <authorList>
            <consortium name="Ensembl"/>
        </authorList>
    </citation>
    <scope>IDENTIFICATION</scope>
</reference>
<dbReference type="InterPro" id="IPR013783">
    <property type="entry name" value="Ig-like_fold"/>
</dbReference>
<feature type="region of interest" description="Disordered" evidence="1">
    <location>
        <begin position="347"/>
        <end position="479"/>
    </location>
</feature>
<proteinExistence type="predicted"/>
<dbReference type="GO" id="GO:0007160">
    <property type="term" value="P:cell-matrix adhesion"/>
    <property type="evidence" value="ECO:0007669"/>
    <property type="project" value="TreeGrafter"/>
</dbReference>
<dbReference type="InterPro" id="IPR036179">
    <property type="entry name" value="Ig-like_dom_sf"/>
</dbReference>
<reference evidence="4 5" key="1">
    <citation type="submission" date="2016-04" db="EMBL/GenBank/DDBJ databases">
        <title>Polished mammalian reference genomes with single-molecule sequencing and chromosome conformation capture applied to the Capra hircus genome.</title>
        <authorList>
            <person name="Bickhart D.M."/>
            <person name="Koren S."/>
            <person name="Rosen B."/>
            <person name="Hastie A."/>
            <person name="Liachko I."/>
            <person name="Sullivan S.T."/>
            <person name="Burton J."/>
            <person name="Sayre B.L."/>
            <person name="Huson H.J."/>
            <person name="Lee J."/>
            <person name="Lam E."/>
            <person name="Kelley C.M."/>
            <person name="Hutchison J.L."/>
            <person name="Zhou Y."/>
            <person name="Sun J."/>
            <person name="Crisa A."/>
            <person name="Schwartz J.C."/>
            <person name="Hammond J.A."/>
            <person name="Schroeder S.G."/>
            <person name="Liu G.E."/>
            <person name="Dunham M."/>
            <person name="Shendure J."/>
            <person name="Sonstegard T.S."/>
            <person name="Phillippy A.M."/>
            <person name="Van Tassell C.P."/>
            <person name="Smith T.P."/>
        </authorList>
    </citation>
    <scope>NUCLEOTIDE SEQUENCE [LARGE SCALE GENOMIC DNA]</scope>
</reference>
<accession>A0A452G1F3</accession>
<protein>
    <submittedName>
        <fullName evidence="4">CD96 molecule</fullName>
    </submittedName>
</protein>
<feature type="compositionally biased region" description="Polar residues" evidence="1">
    <location>
        <begin position="449"/>
        <end position="469"/>
    </location>
</feature>
<dbReference type="PANTHER" id="PTHR15317">
    <property type="entry name" value="T-CELL SURFACE PROTEIN TACTILE"/>
    <property type="match status" value="1"/>
</dbReference>
<sequence>MEKKWAYCAVYSIIQMHLVRGVVEETFGAEEHIYALPGSDVNLTCQAQKKGLLVQMQWSKVTEKVDLLAVYHPQYGFYCGSKSPCRSLVAFREPPGNVFEWTLYLRNVSSSITGKYECSFTLYPEGIQTKIYSLKIQTNVAQEECRNNQTIEIEINGTLEIPCFQNTSLEISSVLTFAWLVEDNGTQETLTTRGHPISNSTLFKDRVRIGTDYGLYLSPVQIHDDGRKFTCHIVVRPGRVLRSSTTVKVFGKPARQMDKSFSLTTCRLHHCKLNCLQPCPEMYTTSEKRKNKDGFWELKSVLTSVYDNKPAHSDNLTIWCMALSPAPGHKVWNSSSEKITFSLGSVNPPIDSPLNPTESTLGTRPSLANSISPTGYRTPSSTAHVDVSTSTSNITPPSVQTSNSDVPTQGFNYSWTSSGKDAKHSPWMPSETNSSPSSGTGSTLPGDVFTSTTRASSEVPTTANVSTKNNHSHITGKPKDGMSWPVVVAALLFSCLVLFGLGVRKWYQYQKEIMERPPPFKPPPPPIKYTCIQESIGSDLPCHELETL</sequence>
<keyword evidence="2" id="KW-0812">Transmembrane</keyword>
<feature type="transmembrane region" description="Helical" evidence="2">
    <location>
        <begin position="482"/>
        <end position="503"/>
    </location>
</feature>
<dbReference type="Ensembl" id="ENSCHIT00000038302.1">
    <property type="protein sequence ID" value="ENSCHIP00000030430.1"/>
    <property type="gene ID" value="ENSCHIG00000025191.1"/>
</dbReference>
<dbReference type="Gene3D" id="2.60.40.10">
    <property type="entry name" value="Immunoglobulins"/>
    <property type="match status" value="2"/>
</dbReference>
<dbReference type="InterPro" id="IPR003599">
    <property type="entry name" value="Ig_sub"/>
</dbReference>
<dbReference type="Proteomes" id="UP000291000">
    <property type="component" value="Chromosome 1"/>
</dbReference>
<feature type="domain" description="Immunoglobulin" evidence="3">
    <location>
        <begin position="30"/>
        <end position="137"/>
    </location>
</feature>
<dbReference type="EMBL" id="LWLT01000001">
    <property type="status" value="NOT_ANNOTATED_CDS"/>
    <property type="molecule type" value="Genomic_DNA"/>
</dbReference>
<feature type="compositionally biased region" description="Low complexity" evidence="1">
    <location>
        <begin position="429"/>
        <end position="446"/>
    </location>
</feature>
<evidence type="ECO:0000313" key="4">
    <source>
        <dbReference type="Ensembl" id="ENSCHIP00000030430.1"/>
    </source>
</evidence>
<gene>
    <name evidence="4" type="primary">CD96</name>
</gene>
<dbReference type="Bgee" id="ENSCHIG00000025191">
    <property type="expression patterns" value="Expressed in testis and 7 other cell types or tissues"/>
</dbReference>
<dbReference type="GO" id="GO:0006954">
    <property type="term" value="P:inflammatory response"/>
    <property type="evidence" value="ECO:0007669"/>
    <property type="project" value="TreeGrafter"/>
</dbReference>
<dbReference type="SMART" id="SM00409">
    <property type="entry name" value="IG"/>
    <property type="match status" value="2"/>
</dbReference>
<organism evidence="4 5">
    <name type="scientific">Capra hircus</name>
    <name type="common">Goat</name>
    <dbReference type="NCBI Taxonomy" id="9925"/>
    <lineage>
        <taxon>Eukaryota</taxon>
        <taxon>Metazoa</taxon>
        <taxon>Chordata</taxon>
        <taxon>Craniata</taxon>
        <taxon>Vertebrata</taxon>
        <taxon>Euteleostomi</taxon>
        <taxon>Mammalia</taxon>
        <taxon>Eutheria</taxon>
        <taxon>Laurasiatheria</taxon>
        <taxon>Artiodactyla</taxon>
        <taxon>Ruminantia</taxon>
        <taxon>Pecora</taxon>
        <taxon>Bovidae</taxon>
        <taxon>Caprinae</taxon>
        <taxon>Capra</taxon>
    </lineage>
</organism>
<reference evidence="4" key="3">
    <citation type="submission" date="2025-09" db="UniProtKB">
        <authorList>
            <consortium name="Ensembl"/>
        </authorList>
    </citation>
    <scope>IDENTIFICATION</scope>
</reference>
<evidence type="ECO:0000313" key="5">
    <source>
        <dbReference type="Proteomes" id="UP000291000"/>
    </source>
</evidence>
<evidence type="ECO:0000259" key="3">
    <source>
        <dbReference type="SMART" id="SM00409"/>
    </source>
</evidence>
<keyword evidence="2" id="KW-0472">Membrane</keyword>
<name>A0A452G1F3_CAPHI</name>
<dbReference type="SUPFAM" id="SSF48726">
    <property type="entry name" value="Immunoglobulin"/>
    <property type="match status" value="2"/>
</dbReference>
<evidence type="ECO:0000256" key="1">
    <source>
        <dbReference type="SAM" id="MobiDB-lite"/>
    </source>
</evidence>
<keyword evidence="2" id="KW-1133">Transmembrane helix</keyword>
<dbReference type="InterPro" id="IPR042381">
    <property type="entry name" value="CD96"/>
</dbReference>
<keyword evidence="5" id="KW-1185">Reference proteome</keyword>
<feature type="domain" description="Immunoglobulin" evidence="3">
    <location>
        <begin position="148"/>
        <end position="250"/>
    </location>
</feature>
<feature type="compositionally biased region" description="Polar residues" evidence="1">
    <location>
        <begin position="354"/>
        <end position="419"/>
    </location>
</feature>
<dbReference type="GeneTree" id="ENSGT00390000003446"/>
<evidence type="ECO:0000256" key="2">
    <source>
        <dbReference type="SAM" id="Phobius"/>
    </source>
</evidence>